<evidence type="ECO:0000313" key="1">
    <source>
        <dbReference type="EMBL" id="ETI61979.1"/>
    </source>
</evidence>
<organism evidence="1 2">
    <name type="scientific">Marinomonas profundimaris</name>
    <dbReference type="NCBI Taxonomy" id="1208321"/>
    <lineage>
        <taxon>Bacteria</taxon>
        <taxon>Pseudomonadati</taxon>
        <taxon>Pseudomonadota</taxon>
        <taxon>Gammaproteobacteria</taxon>
        <taxon>Oceanospirillales</taxon>
        <taxon>Oceanospirillaceae</taxon>
        <taxon>Marinomonas</taxon>
    </lineage>
</organism>
<reference evidence="1 2" key="1">
    <citation type="journal article" date="2014" name="Genome Announc.">
        <title>Draft Genome Sequence of Marinomonas sp. Strain D104, a Polycyclic Aromatic Hydrocarbon-Degrading Bacterium from the Deep-Sea Sediment of the Arctic Ocean.</title>
        <authorList>
            <person name="Dong C."/>
            <person name="Bai X."/>
            <person name="Lai Q."/>
            <person name="Xie Y."/>
            <person name="Chen X."/>
            <person name="Shao Z."/>
        </authorList>
    </citation>
    <scope>NUCLEOTIDE SEQUENCE [LARGE SCALE GENOMIC DNA]</scope>
    <source>
        <strain evidence="1 2">D104</strain>
    </source>
</reference>
<dbReference type="PATRIC" id="fig|1208321.3.peg.593"/>
<comment type="caution">
    <text evidence="1">The sequence shown here is derived from an EMBL/GenBank/DDBJ whole genome shotgun (WGS) entry which is preliminary data.</text>
</comment>
<sequence>MVNNASNISAYEGLPPAEVGNGRSRIRSGPLYGVADVLALLAQGDNKTNLWTRKCIQDVERLAFDVADVRELLKQALTKGEYINSEWCVQKPTGPWAACDSYRLLRDEWNDNAYKHLRYEYYVKFAIAKTGKLLLLVSCHLSQ</sequence>
<dbReference type="Proteomes" id="UP000018857">
    <property type="component" value="Unassembled WGS sequence"/>
</dbReference>
<dbReference type="AlphaFoldDB" id="W1S1T7"/>
<dbReference type="eggNOG" id="ENOG5032TH5">
    <property type="taxonomic scope" value="Bacteria"/>
</dbReference>
<dbReference type="RefSeq" id="WP_024022803.1">
    <property type="nucleotide sequence ID" value="NZ_AYOZ01000003.1"/>
</dbReference>
<accession>W1S1T7</accession>
<proteinExistence type="predicted"/>
<protein>
    <submittedName>
        <fullName evidence="1">Uncharacterized protein</fullName>
    </submittedName>
</protein>
<gene>
    <name evidence="1" type="ORF">D104_02955</name>
</gene>
<dbReference type="OrthoDB" id="7042038at2"/>
<dbReference type="STRING" id="1208321.D104_02955"/>
<keyword evidence="2" id="KW-1185">Reference proteome</keyword>
<dbReference type="EMBL" id="AYOZ01000003">
    <property type="protein sequence ID" value="ETI61979.1"/>
    <property type="molecule type" value="Genomic_DNA"/>
</dbReference>
<evidence type="ECO:0000313" key="2">
    <source>
        <dbReference type="Proteomes" id="UP000018857"/>
    </source>
</evidence>
<name>W1S1T7_9GAMM</name>